<feature type="region of interest" description="Disordered" evidence="1">
    <location>
        <begin position="269"/>
        <end position="351"/>
    </location>
</feature>
<reference evidence="2" key="1">
    <citation type="submission" date="2022-07" db="EMBL/GenBank/DDBJ databases">
        <authorList>
            <person name="Otstavnykh N."/>
            <person name="Isaeva M."/>
            <person name="Bystritskaya E."/>
        </authorList>
    </citation>
    <scope>NUCLEOTIDE SEQUENCE</scope>
    <source>
        <strain evidence="2">KCTC 52189</strain>
    </source>
</reference>
<evidence type="ECO:0000313" key="3">
    <source>
        <dbReference type="Proteomes" id="UP001226762"/>
    </source>
</evidence>
<organism evidence="2 3">
    <name type="scientific">Marimonas arenosa</name>
    <dbReference type="NCBI Taxonomy" id="1795305"/>
    <lineage>
        <taxon>Bacteria</taxon>
        <taxon>Pseudomonadati</taxon>
        <taxon>Pseudomonadota</taxon>
        <taxon>Alphaproteobacteria</taxon>
        <taxon>Rhodobacterales</taxon>
        <taxon>Paracoccaceae</taxon>
        <taxon>Marimonas</taxon>
    </lineage>
</organism>
<dbReference type="EMBL" id="JANHAX010000004">
    <property type="protein sequence ID" value="MDQ2091153.1"/>
    <property type="molecule type" value="Genomic_DNA"/>
</dbReference>
<feature type="compositionally biased region" description="Basic and acidic residues" evidence="1">
    <location>
        <begin position="276"/>
        <end position="285"/>
    </location>
</feature>
<sequence>MFSDGGFDLRAFDYPFFVEFNLESFEGPRWLYWRLLNLSGWLRFVEARLSSPLGLLRRTLIVGCTDEGNSLPKWQVEGILPLVCSLPRETFWLPPDELDDIAEMERWDFMGECDLLALQELEALEGSTAGRLRGAEVRVGSALREAELYIARLQREARDPSCPLDRRSWIKQRIDAIDEQVELATASLRRRLRDIRREAEQKENSLWRSLRQEAEVETLGTVQFTVRNRLHEKQVRLPLVQEEVFSAGVSEQSAQLALAEYFEDAAKRKQARQKKREQEAEEAKKLQRQRKMAAVERKKSARNKTTSHSQIDKAKVPAQTKPRVAERKATPQLRHDPPAIPARESTVEQQGEDDTVHMLQKALAEPSRSLESRQHSYIDVSLAANLVDKLVSLGPARAEQVERLCNARRLLSPKSRKALAKLKQGTTALDDPDRNALKHLLHNLKKTGFDVDGFLNVK</sequence>
<dbReference type="Proteomes" id="UP001226762">
    <property type="component" value="Unassembled WGS sequence"/>
</dbReference>
<reference evidence="2" key="2">
    <citation type="submission" date="2023-02" db="EMBL/GenBank/DDBJ databases">
        <title>'Rhodoalgimonas zhirmunskyi' gen. nov., isolated from a red alga.</title>
        <authorList>
            <person name="Nedashkovskaya O.I."/>
            <person name="Otstavnykh N.Y."/>
            <person name="Bystritskaya E.P."/>
            <person name="Balabanova L.A."/>
            <person name="Isaeva M.P."/>
        </authorList>
    </citation>
    <scope>NUCLEOTIDE SEQUENCE</scope>
    <source>
        <strain evidence="2">KCTC 52189</strain>
    </source>
</reference>
<proteinExistence type="predicted"/>
<evidence type="ECO:0000313" key="2">
    <source>
        <dbReference type="EMBL" id="MDQ2091153.1"/>
    </source>
</evidence>
<accession>A0AAE3WGD1</accession>
<dbReference type="RefSeq" id="WP_306736436.1">
    <property type="nucleotide sequence ID" value="NZ_JANHAX010000004.1"/>
</dbReference>
<comment type="caution">
    <text evidence="2">The sequence shown here is derived from an EMBL/GenBank/DDBJ whole genome shotgun (WGS) entry which is preliminary data.</text>
</comment>
<name>A0AAE3WGD1_9RHOB</name>
<gene>
    <name evidence="2" type="ORF">NO357_14705</name>
</gene>
<feature type="compositionally biased region" description="Basic and acidic residues" evidence="1">
    <location>
        <begin position="323"/>
        <end position="337"/>
    </location>
</feature>
<dbReference type="AlphaFoldDB" id="A0AAE3WGD1"/>
<protein>
    <submittedName>
        <fullName evidence="2">Uncharacterized protein</fullName>
    </submittedName>
</protein>
<keyword evidence="3" id="KW-1185">Reference proteome</keyword>
<evidence type="ECO:0000256" key="1">
    <source>
        <dbReference type="SAM" id="MobiDB-lite"/>
    </source>
</evidence>